<dbReference type="Proteomes" id="UP001226434">
    <property type="component" value="Unassembled WGS sequence"/>
</dbReference>
<comment type="caution">
    <text evidence="10">The sequence shown here is derived from an EMBL/GenBank/DDBJ whole genome shotgun (WGS) entry which is preliminary data.</text>
</comment>
<keyword evidence="11" id="KW-1185">Reference proteome</keyword>
<comment type="subcellular location">
    <subcellularLocation>
        <location evidence="1 7">Cell outer membrane</location>
        <topology evidence="1 7">Multi-pass membrane protein</topology>
    </subcellularLocation>
</comment>
<feature type="signal peptide" evidence="8">
    <location>
        <begin position="1"/>
        <end position="28"/>
    </location>
</feature>
<organism evidence="10 11">
    <name type="scientific">Pinibacter soli</name>
    <dbReference type="NCBI Taxonomy" id="3044211"/>
    <lineage>
        <taxon>Bacteria</taxon>
        <taxon>Pseudomonadati</taxon>
        <taxon>Bacteroidota</taxon>
        <taxon>Chitinophagia</taxon>
        <taxon>Chitinophagales</taxon>
        <taxon>Chitinophagaceae</taxon>
        <taxon>Pinibacter</taxon>
    </lineage>
</organism>
<feature type="chain" id="PRO_5047413044" evidence="8">
    <location>
        <begin position="29"/>
        <end position="1234"/>
    </location>
</feature>
<name>A0ABT6R6Y3_9BACT</name>
<keyword evidence="6 7" id="KW-0998">Cell outer membrane</keyword>
<evidence type="ECO:0000256" key="8">
    <source>
        <dbReference type="SAM" id="SignalP"/>
    </source>
</evidence>
<dbReference type="NCBIfam" id="TIGR04056">
    <property type="entry name" value="OMP_RagA_SusC"/>
    <property type="match status" value="1"/>
</dbReference>
<evidence type="ECO:0000256" key="1">
    <source>
        <dbReference type="ARBA" id="ARBA00004571"/>
    </source>
</evidence>
<dbReference type="Gene3D" id="2.40.170.20">
    <property type="entry name" value="TonB-dependent receptor, beta-barrel domain"/>
    <property type="match status" value="1"/>
</dbReference>
<dbReference type="NCBIfam" id="TIGR04057">
    <property type="entry name" value="SusC_RagA_signa"/>
    <property type="match status" value="1"/>
</dbReference>
<dbReference type="InterPro" id="IPR039426">
    <property type="entry name" value="TonB-dep_rcpt-like"/>
</dbReference>
<evidence type="ECO:0000256" key="2">
    <source>
        <dbReference type="ARBA" id="ARBA00022448"/>
    </source>
</evidence>
<keyword evidence="8" id="KW-0732">Signal</keyword>
<dbReference type="Gene3D" id="2.170.130.10">
    <property type="entry name" value="TonB-dependent receptor, plug domain"/>
    <property type="match status" value="1"/>
</dbReference>
<dbReference type="SUPFAM" id="SSF49464">
    <property type="entry name" value="Carboxypeptidase regulatory domain-like"/>
    <property type="match status" value="1"/>
</dbReference>
<evidence type="ECO:0000256" key="5">
    <source>
        <dbReference type="ARBA" id="ARBA00023136"/>
    </source>
</evidence>
<evidence type="ECO:0000256" key="7">
    <source>
        <dbReference type="PROSITE-ProRule" id="PRU01360"/>
    </source>
</evidence>
<dbReference type="InterPro" id="IPR036942">
    <property type="entry name" value="Beta-barrel_TonB_sf"/>
</dbReference>
<accession>A0ABT6R6Y3</accession>
<dbReference type="InterPro" id="IPR023996">
    <property type="entry name" value="TonB-dep_OMP_SusC/RagA"/>
</dbReference>
<keyword evidence="10" id="KW-0675">Receptor</keyword>
<dbReference type="RefSeq" id="WP_282332439.1">
    <property type="nucleotide sequence ID" value="NZ_JASBRG010000001.1"/>
</dbReference>
<evidence type="ECO:0000256" key="4">
    <source>
        <dbReference type="ARBA" id="ARBA00022692"/>
    </source>
</evidence>
<keyword evidence="2 7" id="KW-0813">Transport</keyword>
<keyword evidence="3 7" id="KW-1134">Transmembrane beta strand</keyword>
<sequence length="1234" mass="137631">MKKSLYPRKVFFLLGIVMSVVNVMSAHSQTALNAIAYSQQKHNSPTNSESKTISQLLLEARKTFDVDFVYESNVLPDAALAMNVTKYKTVTAFLDELLKPYGLKYKKVLKKAYVIYTNNEELKSLMLSLNIKNTEEVVEVKAPVDTTLNISGKVTTQKGEPLDGVSVFVKGAAKGAITDKNGMFKLTVPGANTVIVASMIGYLPQEMYVGNNRNFSIALMSQNSAMEEVVVVGYGQQKKASVTASISTISSKEIVQSPVANISNALAGRLPGLISVQSSGKPGEDAANLYIRGVSTYSASTAPLVMVDGVVRDTYNDIDPNEIETLSILKDASATAVFGVRGANGVILITTKRGKEGAPKVSATFQTAAVSFLNMPKYVNSPQYATLRNEQIFETYWQQHANDPDIVGQADGWSKFVAKRNDPGPTGYKPQYSDNDLKYYQNAHTPTLADGTKNPWYDPYFHPDQDWQSQIYKKYAPQTQANINITGGTKGVKYFISGGYLTQGGLFKTDYMPFSKEMDYRKDRYNLRGNFDFDVNENLKVSVDLGTQFVQVTGMDNDNYNYEKNLMWTNPMGSPGYIDGKFAFIWQRDAEQFNPLWSLSMRNSYALTNNSTLNSAVRIVHKLDFITKGLSVSGRAAYDSYFANTARGTSFPVKWAVRQNPNGNVLDPIWVQLNNEQPSQRFANAYKEKWRKWYAEFAINYNRTFGDHSVTALLMANAEKKFDPKLAYDLPHAYEGIVGRVAYGYKGKYLAEYNMGYNGSENFPEGQRFGFLPAYSLGWVASNESFWPQNQIVTYLKVRGSLGYVGNDKIYIPGTTTEARYLYLPDVWGYGGGDMGGYYFGVNGSNRNKIRSAYESTLGNPNVTWETSRKMNIGFEAKFFKDKLGITYDYYNEHRTDILSYRGTVPGIVAASLPPYNLGETQNWGNELEITYNDKVGRKFNYWVKANISNNQNKIVFRDEPIVPGLEYQSQTGKPINTNLYLQADGLYTSWSQLYAVDAAGNPILSQPVAAKNADGKTYTNPGGQTVLERDLSFGTAALQPGDIKMKDINYDGVIDNKDYVRNGYTSIPRYTYGVSFGFNYKGWDFSVLFQGAGGVAADPMPSTNLHFNGTTEALFAVDWSRFTLDRYNAGQKIDFPIAAYNRQASAPNPSKQIGGNTYFHLNTSYVRLKNLEVGYTFQKGILSKAGIGSVRIYANGFNLYTWSKNSIWGDPENMGYMGYPLTRTYNAGFKVSF</sequence>
<feature type="domain" description="TonB-dependent receptor plug" evidence="9">
    <location>
        <begin position="239"/>
        <end position="346"/>
    </location>
</feature>
<gene>
    <name evidence="10" type="ORF">QJ048_00975</name>
</gene>
<dbReference type="EMBL" id="JASBRG010000001">
    <property type="protein sequence ID" value="MDI3318319.1"/>
    <property type="molecule type" value="Genomic_DNA"/>
</dbReference>
<dbReference type="PROSITE" id="PS52016">
    <property type="entry name" value="TONB_DEPENDENT_REC_3"/>
    <property type="match status" value="1"/>
</dbReference>
<proteinExistence type="inferred from homology"/>
<comment type="similarity">
    <text evidence="7">Belongs to the TonB-dependent receptor family.</text>
</comment>
<dbReference type="InterPro" id="IPR023997">
    <property type="entry name" value="TonB-dep_OMP_SusC/RagA_CS"/>
</dbReference>
<dbReference type="InterPro" id="IPR012910">
    <property type="entry name" value="Plug_dom"/>
</dbReference>
<dbReference type="InterPro" id="IPR008969">
    <property type="entry name" value="CarboxyPept-like_regulatory"/>
</dbReference>
<reference evidence="10 11" key="1">
    <citation type="submission" date="2023-05" db="EMBL/GenBank/DDBJ databases">
        <title>Genome sequence of Pinibacter sp. MAH-24.</title>
        <authorList>
            <person name="Huq M.A."/>
        </authorList>
    </citation>
    <scope>NUCLEOTIDE SEQUENCE [LARGE SCALE GENOMIC DNA]</scope>
    <source>
        <strain evidence="10 11">MAH-24</strain>
    </source>
</reference>
<dbReference type="Pfam" id="PF07715">
    <property type="entry name" value="Plug"/>
    <property type="match status" value="1"/>
</dbReference>
<evidence type="ECO:0000256" key="3">
    <source>
        <dbReference type="ARBA" id="ARBA00022452"/>
    </source>
</evidence>
<dbReference type="Gene3D" id="2.60.40.1120">
    <property type="entry name" value="Carboxypeptidase-like, regulatory domain"/>
    <property type="match status" value="1"/>
</dbReference>
<keyword evidence="5 7" id="KW-0472">Membrane</keyword>
<dbReference type="SUPFAM" id="SSF56935">
    <property type="entry name" value="Porins"/>
    <property type="match status" value="1"/>
</dbReference>
<keyword evidence="4 7" id="KW-0812">Transmembrane</keyword>
<dbReference type="Pfam" id="PF13715">
    <property type="entry name" value="CarbopepD_reg_2"/>
    <property type="match status" value="1"/>
</dbReference>
<protein>
    <submittedName>
        <fullName evidence="10">TonB-dependent receptor</fullName>
    </submittedName>
</protein>
<evidence type="ECO:0000313" key="11">
    <source>
        <dbReference type="Proteomes" id="UP001226434"/>
    </source>
</evidence>
<evidence type="ECO:0000259" key="9">
    <source>
        <dbReference type="Pfam" id="PF07715"/>
    </source>
</evidence>
<evidence type="ECO:0000313" key="10">
    <source>
        <dbReference type="EMBL" id="MDI3318319.1"/>
    </source>
</evidence>
<dbReference type="InterPro" id="IPR037066">
    <property type="entry name" value="Plug_dom_sf"/>
</dbReference>
<evidence type="ECO:0000256" key="6">
    <source>
        <dbReference type="ARBA" id="ARBA00023237"/>
    </source>
</evidence>